<evidence type="ECO:0008006" key="3">
    <source>
        <dbReference type="Google" id="ProtNLM"/>
    </source>
</evidence>
<evidence type="ECO:0000313" key="1">
    <source>
        <dbReference type="EMBL" id="SHJ75680.1"/>
    </source>
</evidence>
<dbReference type="AlphaFoldDB" id="A0A1M6LWZ2"/>
<dbReference type="InterPro" id="IPR009279">
    <property type="entry name" value="Portal_Mu"/>
</dbReference>
<dbReference type="EMBL" id="FQYN01000010">
    <property type="protein sequence ID" value="SHJ75680.1"/>
    <property type="molecule type" value="Genomic_DNA"/>
</dbReference>
<proteinExistence type="predicted"/>
<name>A0A1M6LWZ2_9BACT</name>
<keyword evidence="2" id="KW-1185">Reference proteome</keyword>
<protein>
    <recommendedName>
        <fullName evidence="3">Mu-like prophage protein gp29</fullName>
    </recommendedName>
</protein>
<accession>A0A1M6LWZ2</accession>
<evidence type="ECO:0000313" key="2">
    <source>
        <dbReference type="Proteomes" id="UP000184418"/>
    </source>
</evidence>
<dbReference type="STRING" id="1121955.SAMN02745146_0085"/>
<reference evidence="1 2" key="1">
    <citation type="submission" date="2016-11" db="EMBL/GenBank/DDBJ databases">
        <authorList>
            <person name="Jaros S."/>
            <person name="Januszkiewicz K."/>
            <person name="Wedrychowicz H."/>
        </authorList>
    </citation>
    <scope>NUCLEOTIDE SEQUENCE [LARGE SCALE GENOMIC DNA]</scope>
    <source>
        <strain evidence="1 2">DSM 21074</strain>
    </source>
</reference>
<organism evidence="1 2">
    <name type="scientific">Hymenobacter daecheongensis DSM 21074</name>
    <dbReference type="NCBI Taxonomy" id="1121955"/>
    <lineage>
        <taxon>Bacteria</taxon>
        <taxon>Pseudomonadati</taxon>
        <taxon>Bacteroidota</taxon>
        <taxon>Cytophagia</taxon>
        <taxon>Cytophagales</taxon>
        <taxon>Hymenobacteraceae</taxon>
        <taxon>Hymenobacter</taxon>
    </lineage>
</organism>
<dbReference type="Proteomes" id="UP000184418">
    <property type="component" value="Unassembled WGS sequence"/>
</dbReference>
<sequence>MLSWLPTHLVQVENALRAGTPSGGSASEGIVPEVIAQRAVSLQEWQNAVNLARNPFVQNRRDLYRVYDNIMLDLQLTTLLDKRVEKLQADKFKIMGPDGTEQPELAALLQTMWFRNFIRHVIESIAYGHSLLELADQAPTPKTIKVNGRSLQYYPLLSVPLVSRPHVRPEKGQWVRNVFDQEGPSFRDPAVRNYYLEAGEPTDLGLLYKITPVALAKRYAMGSWSEFNDKLAIPFRWVTMKSPDAKREQKLAQILQNMGSAGWGIFHPNEEIKLLESAKSDPHKCFLELLVYCDKQMSKAISGETLTTDEGAGSKSQGVVHQEVAELKHEADRTFLEYIVNEQLLPRLVWIGYPLAGCKYVRDDSMEMSPQDQIKIDQVLLQFYNLDPQYIADKYDIKLDYIKGKTPEEVKEVLEKAVKKPQPVA</sequence>
<gene>
    <name evidence="1" type="ORF">SAMN02745146_0085</name>
</gene>
<dbReference type="Pfam" id="PF06074">
    <property type="entry name" value="Portal_Mu"/>
    <property type="match status" value="1"/>
</dbReference>